<dbReference type="RefSeq" id="XP_013771810.1">
    <property type="nucleotide sequence ID" value="XM_013916356.2"/>
</dbReference>
<dbReference type="GeneID" id="106456973"/>
<keyword evidence="5" id="KW-0732">Signal</keyword>
<dbReference type="InterPro" id="IPR028082">
    <property type="entry name" value="Peripla_BP_I"/>
</dbReference>
<protein>
    <submittedName>
        <fullName evidence="8">Atrial natriuretic peptide receptor 3-like</fullName>
    </submittedName>
</protein>
<keyword evidence="2" id="KW-0812">Transmembrane</keyword>
<name>A0ABM1AZN9_LIMPO</name>
<keyword evidence="7" id="KW-1185">Reference proteome</keyword>
<gene>
    <name evidence="8" type="primary">LOC106456973</name>
</gene>
<proteinExistence type="predicted"/>
<evidence type="ECO:0000256" key="2">
    <source>
        <dbReference type="ARBA" id="ARBA00022692"/>
    </source>
</evidence>
<sequence length="199" mass="22307">MKWSFAYLTLLTLLCYLLEAKSYAEGGTLRRSLVPNKSSITIRRESLYERERTTSTLNIIVLAPSNDKLPYSLHKIVPGVLYAIQTLKSKGLYERLGGRLIQIIYKDTDCSSTTGPLAAFDFYVSGTADVFLGPLCPYVLAPVARYSATWNIPLLTAGGQNSNFDSKYPHYRLTTRMNGSYSQIGHLFLELLQSFTGKR</sequence>
<keyword evidence="4" id="KW-0472">Membrane</keyword>
<comment type="subcellular location">
    <subcellularLocation>
        <location evidence="1">Membrane</location>
    </subcellularLocation>
</comment>
<evidence type="ECO:0000313" key="7">
    <source>
        <dbReference type="Proteomes" id="UP000694941"/>
    </source>
</evidence>
<feature type="domain" description="Receptor ligand binding region" evidence="6">
    <location>
        <begin position="80"/>
        <end position="195"/>
    </location>
</feature>
<dbReference type="Proteomes" id="UP000694941">
    <property type="component" value="Unplaced"/>
</dbReference>
<evidence type="ECO:0000256" key="3">
    <source>
        <dbReference type="ARBA" id="ARBA00022989"/>
    </source>
</evidence>
<dbReference type="PANTHER" id="PTHR44755">
    <property type="entry name" value="NATRIURETIC PEPTIDE RECEPTOR 3-RELATED"/>
    <property type="match status" value="1"/>
</dbReference>
<organism evidence="7 8">
    <name type="scientific">Limulus polyphemus</name>
    <name type="common">Atlantic horseshoe crab</name>
    <dbReference type="NCBI Taxonomy" id="6850"/>
    <lineage>
        <taxon>Eukaryota</taxon>
        <taxon>Metazoa</taxon>
        <taxon>Ecdysozoa</taxon>
        <taxon>Arthropoda</taxon>
        <taxon>Chelicerata</taxon>
        <taxon>Merostomata</taxon>
        <taxon>Xiphosura</taxon>
        <taxon>Limulidae</taxon>
        <taxon>Limulus</taxon>
    </lineage>
</organism>
<keyword evidence="3" id="KW-1133">Transmembrane helix</keyword>
<evidence type="ECO:0000259" key="6">
    <source>
        <dbReference type="Pfam" id="PF01094"/>
    </source>
</evidence>
<evidence type="ECO:0000256" key="1">
    <source>
        <dbReference type="ARBA" id="ARBA00004370"/>
    </source>
</evidence>
<dbReference type="InterPro" id="IPR001828">
    <property type="entry name" value="ANF_lig-bd_rcpt"/>
</dbReference>
<evidence type="ECO:0000256" key="5">
    <source>
        <dbReference type="SAM" id="SignalP"/>
    </source>
</evidence>
<dbReference type="InterPro" id="IPR052612">
    <property type="entry name" value="ANP_Clearance_Receptor"/>
</dbReference>
<accession>A0ABM1AZN9</accession>
<reference evidence="8" key="1">
    <citation type="submission" date="2025-08" db="UniProtKB">
        <authorList>
            <consortium name="RefSeq"/>
        </authorList>
    </citation>
    <scope>IDENTIFICATION</scope>
    <source>
        <tissue evidence="8">Muscle</tissue>
    </source>
</reference>
<dbReference type="Gene3D" id="3.40.50.2300">
    <property type="match status" value="1"/>
</dbReference>
<dbReference type="SUPFAM" id="SSF53822">
    <property type="entry name" value="Periplasmic binding protein-like I"/>
    <property type="match status" value="1"/>
</dbReference>
<feature type="signal peptide" evidence="5">
    <location>
        <begin position="1"/>
        <end position="20"/>
    </location>
</feature>
<evidence type="ECO:0000256" key="4">
    <source>
        <dbReference type="ARBA" id="ARBA00023136"/>
    </source>
</evidence>
<dbReference type="Pfam" id="PF01094">
    <property type="entry name" value="ANF_receptor"/>
    <property type="match status" value="1"/>
</dbReference>
<dbReference type="PANTHER" id="PTHR44755:SF11">
    <property type="entry name" value="ATRIAL NATRIURETIC PEPTIDE RECEPTOR 3 ISOFORM X1"/>
    <property type="match status" value="1"/>
</dbReference>
<evidence type="ECO:0000313" key="8">
    <source>
        <dbReference type="RefSeq" id="XP_013771810.1"/>
    </source>
</evidence>
<feature type="chain" id="PRO_5046807103" evidence="5">
    <location>
        <begin position="21"/>
        <end position="199"/>
    </location>
</feature>